<protein>
    <recommendedName>
        <fullName evidence="3">Pentatricopeptide repeat-containing protein-mitochondrial domain-containing protein</fullName>
    </recommendedName>
</protein>
<feature type="domain" description="Pentatricopeptide repeat-containing protein-mitochondrial" evidence="3">
    <location>
        <begin position="413"/>
        <end position="535"/>
    </location>
</feature>
<dbReference type="PANTHER" id="PTHR47859">
    <property type="entry name" value="PENTATRICOPEPTIDE REPEAT-CONTAINING PROTEIN"/>
    <property type="match status" value="1"/>
</dbReference>
<dbReference type="EMBL" id="CP144689">
    <property type="protein sequence ID" value="WVY89052.1"/>
    <property type="molecule type" value="Genomic_DNA"/>
</dbReference>
<dbReference type="InterPro" id="IPR002885">
    <property type="entry name" value="PPR_rpt"/>
</dbReference>
<sequence length="878" mass="99279">MNMHMHRFRARVFLRSISLCKSKLHEHHGAQIHFSQNRTSTGPGFVEFETEPSMQMQVLKALCSGERKKASDLLLDFGSRTHSLTADDFLHIFKYCARSPDPLFVMEIRRFMESKGVSMNNKCSSLMMEALCKGGYLEEGIGSFMLLSFLGLLLGKGVMLRALAFDVIDFLGGSQCLYPVLPLYNRLLGSCTKMQSLANKCLDIMEKKIVGKSEVTYTELLKSQKDNKVEDLDKPQLPVYAIVQFARLRFSHYNYKGYDSLSHGHKYCRKHHVKGACGHSLVQGELAVFWKNLPAAHLLWQEYEENYSMSIIPLRKFIWSFTRLRDLESAHKTLQQMVSLVGRGNFSIGKTVYGKLYSTRMDIPVPSNKGLGLTLSDLKELKKLDSCTSAELYALNGEEHSLLVKVLRWSFNDIIHGCANQKNYILAKKLMLQMENLGLQPSCHTYNGIIKAAVSHGNVGDAIGVLKKMQQKNLKPNDSTLATLSITCSKALQLDLAEAFLNQISECLYPHPYNALLASCDELNQPERAVQVFAKMKQKKVLPNIRTCELLFSLFGVVNAPYEDSDILSQVDAAKRIKAIEKDMATNGIKHSHLSIRNVLKALGEEGMIKELIQYLHLAENLFIYQNPSLGTHMYNIVLHYLVEAKESDMAIAVFKKMKLCGCNPDSETYNIMIDCCTIIQSYRSACLLISMMIRKGFCPVICTYTAIVKILLEDDNFYEALNLLKQVKLDGIQPDVLLFNTVLKQACYKERIDVIEFIVELMHREKVPPDPRTCGYVFSAYVNSGFHSTAIEALQVLSLRMISEDGNILGEEKKFVNEFILSEDLSAESQILKLFEDSEDELAVGLLNLRWCAIAGFPICESADQSLWARRLEGKRF</sequence>
<dbReference type="Gene3D" id="1.25.40.10">
    <property type="entry name" value="Tetratricopeptide repeat domain"/>
    <property type="match status" value="4"/>
</dbReference>
<geneLocation type="chloroplast" evidence="4"/>
<dbReference type="PANTHER" id="PTHR47859:SF1">
    <property type="entry name" value="PENTATRICOPEPTIDE REPEAT-CONTAINING PROTEIN"/>
    <property type="match status" value="1"/>
</dbReference>
<keyword evidence="1" id="KW-0677">Repeat</keyword>
<proteinExistence type="predicted"/>
<feature type="repeat" description="PPR" evidence="2">
    <location>
        <begin position="442"/>
        <end position="476"/>
    </location>
</feature>
<dbReference type="InterPro" id="IPR011990">
    <property type="entry name" value="TPR-like_helical_dom_sf"/>
</dbReference>
<dbReference type="PROSITE" id="PS51375">
    <property type="entry name" value="PPR"/>
    <property type="match status" value="4"/>
</dbReference>
<name>A0AAQ3RDK2_VIGMU</name>
<keyword evidence="4" id="KW-0934">Plastid</keyword>
<dbReference type="Pfam" id="PF13041">
    <property type="entry name" value="PPR_2"/>
    <property type="match status" value="1"/>
</dbReference>
<evidence type="ECO:0000256" key="2">
    <source>
        <dbReference type="PROSITE-ProRule" id="PRU00708"/>
    </source>
</evidence>
<feature type="repeat" description="PPR" evidence="2">
    <location>
        <begin position="509"/>
        <end position="543"/>
    </location>
</feature>
<evidence type="ECO:0000256" key="1">
    <source>
        <dbReference type="ARBA" id="ARBA00022737"/>
    </source>
</evidence>
<organism evidence="4 5">
    <name type="scientific">Vigna mungo</name>
    <name type="common">Black gram</name>
    <name type="synonym">Phaseolus mungo</name>
    <dbReference type="NCBI Taxonomy" id="3915"/>
    <lineage>
        <taxon>Eukaryota</taxon>
        <taxon>Viridiplantae</taxon>
        <taxon>Streptophyta</taxon>
        <taxon>Embryophyta</taxon>
        <taxon>Tracheophyta</taxon>
        <taxon>Spermatophyta</taxon>
        <taxon>Magnoliopsida</taxon>
        <taxon>eudicotyledons</taxon>
        <taxon>Gunneridae</taxon>
        <taxon>Pentapetalae</taxon>
        <taxon>rosids</taxon>
        <taxon>fabids</taxon>
        <taxon>Fabales</taxon>
        <taxon>Fabaceae</taxon>
        <taxon>Papilionoideae</taxon>
        <taxon>50 kb inversion clade</taxon>
        <taxon>NPAAA clade</taxon>
        <taxon>indigoferoid/millettioid clade</taxon>
        <taxon>Phaseoleae</taxon>
        <taxon>Vigna</taxon>
    </lineage>
</organism>
<keyword evidence="5" id="KW-1185">Reference proteome</keyword>
<dbReference type="NCBIfam" id="TIGR00756">
    <property type="entry name" value="PPR"/>
    <property type="match status" value="3"/>
</dbReference>
<dbReference type="AlphaFoldDB" id="A0AAQ3RDK2"/>
<gene>
    <name evidence="4" type="ORF">V8G54_037967</name>
</gene>
<accession>A0AAQ3RDK2</accession>
<evidence type="ECO:0000313" key="5">
    <source>
        <dbReference type="Proteomes" id="UP001374535"/>
    </source>
</evidence>
<evidence type="ECO:0000259" key="3">
    <source>
        <dbReference type="Pfam" id="PF23276"/>
    </source>
</evidence>
<dbReference type="Pfam" id="PF13812">
    <property type="entry name" value="PPR_3"/>
    <property type="match status" value="1"/>
</dbReference>
<evidence type="ECO:0000313" key="4">
    <source>
        <dbReference type="EMBL" id="WVY89052.1"/>
    </source>
</evidence>
<dbReference type="Pfam" id="PF23276">
    <property type="entry name" value="TPR_24"/>
    <property type="match status" value="1"/>
</dbReference>
<keyword evidence="4" id="KW-0150">Chloroplast</keyword>
<dbReference type="Proteomes" id="UP001374535">
    <property type="component" value="Chloroplast Pltd"/>
</dbReference>
<feature type="repeat" description="PPR" evidence="2">
    <location>
        <begin position="631"/>
        <end position="665"/>
    </location>
</feature>
<feature type="repeat" description="PPR" evidence="2">
    <location>
        <begin position="666"/>
        <end position="700"/>
    </location>
</feature>
<reference evidence="4 5" key="1">
    <citation type="journal article" date="2023" name="Life. Sci Alliance">
        <title>Evolutionary insights into 3D genome organization and epigenetic landscape of Vigna mungo.</title>
        <authorList>
            <person name="Junaid A."/>
            <person name="Singh B."/>
            <person name="Bhatia S."/>
        </authorList>
    </citation>
    <scope>NUCLEOTIDE SEQUENCE [LARGE SCALE GENOMIC DNA]</scope>
    <source>
        <strain evidence="4">Urdbean</strain>
    </source>
</reference>
<dbReference type="InterPro" id="IPR057027">
    <property type="entry name" value="TPR_mt"/>
</dbReference>